<keyword evidence="1" id="KW-1133">Transmembrane helix</keyword>
<evidence type="ECO:0000256" key="1">
    <source>
        <dbReference type="SAM" id="Phobius"/>
    </source>
</evidence>
<dbReference type="Pfam" id="PF07331">
    <property type="entry name" value="TctB"/>
    <property type="match status" value="1"/>
</dbReference>
<feature type="transmembrane region" description="Helical" evidence="1">
    <location>
        <begin position="7"/>
        <end position="24"/>
    </location>
</feature>
<dbReference type="EMBL" id="VSSQ01020932">
    <property type="protein sequence ID" value="MPM66178.1"/>
    <property type="molecule type" value="Genomic_DNA"/>
</dbReference>
<reference evidence="3" key="1">
    <citation type="submission" date="2019-08" db="EMBL/GenBank/DDBJ databases">
        <authorList>
            <person name="Kucharzyk K."/>
            <person name="Murdoch R.W."/>
            <person name="Higgins S."/>
            <person name="Loffler F."/>
        </authorList>
    </citation>
    <scope>NUCLEOTIDE SEQUENCE</scope>
</reference>
<dbReference type="AlphaFoldDB" id="A0A645BM09"/>
<sequence>MKLTKEIVGGALFLVLSVAVWFLIPSQIEVITDSRINAQFVPKVITLTLMAFSAINLVRAILSQRNVSMNSGSTKKMDILRVLILFVTFVVYSLLLEFIGFEIATVLAGGGILAIIGIKKWHYYAISTVFVVLVGFIFRTFFYVQLP</sequence>
<feature type="domain" description="DUF1468" evidence="2">
    <location>
        <begin position="8"/>
        <end position="147"/>
    </location>
</feature>
<feature type="transmembrane region" description="Helical" evidence="1">
    <location>
        <begin position="44"/>
        <end position="62"/>
    </location>
</feature>
<evidence type="ECO:0000259" key="2">
    <source>
        <dbReference type="Pfam" id="PF07331"/>
    </source>
</evidence>
<proteinExistence type="predicted"/>
<keyword evidence="1" id="KW-0812">Transmembrane</keyword>
<name>A0A645BM09_9ZZZZ</name>
<keyword evidence="1" id="KW-0472">Membrane</keyword>
<protein>
    <recommendedName>
        <fullName evidence="2">DUF1468 domain-containing protein</fullName>
    </recommendedName>
</protein>
<evidence type="ECO:0000313" key="3">
    <source>
        <dbReference type="EMBL" id="MPM66178.1"/>
    </source>
</evidence>
<organism evidence="3">
    <name type="scientific">bioreactor metagenome</name>
    <dbReference type="NCBI Taxonomy" id="1076179"/>
    <lineage>
        <taxon>unclassified sequences</taxon>
        <taxon>metagenomes</taxon>
        <taxon>ecological metagenomes</taxon>
    </lineage>
</organism>
<dbReference type="InterPro" id="IPR009936">
    <property type="entry name" value="DUF1468"/>
</dbReference>
<accession>A0A645BM09</accession>
<comment type="caution">
    <text evidence="3">The sequence shown here is derived from an EMBL/GenBank/DDBJ whole genome shotgun (WGS) entry which is preliminary data.</text>
</comment>
<gene>
    <name evidence="3" type="ORF">SDC9_113085</name>
</gene>
<feature type="transmembrane region" description="Helical" evidence="1">
    <location>
        <begin position="83"/>
        <end position="116"/>
    </location>
</feature>
<feature type="transmembrane region" description="Helical" evidence="1">
    <location>
        <begin position="122"/>
        <end position="144"/>
    </location>
</feature>